<dbReference type="Proteomes" id="UP000606008">
    <property type="component" value="Unassembled WGS sequence"/>
</dbReference>
<reference evidence="4" key="2">
    <citation type="submission" date="2023-07" db="EMBL/GenBank/DDBJ databases">
        <authorList>
            <person name="Jung D.-H."/>
        </authorList>
    </citation>
    <scope>NUCLEOTIDE SEQUENCE [LARGE SCALE GENOMIC DNA]</scope>
    <source>
        <strain evidence="4">JA-25</strain>
    </source>
</reference>
<feature type="signal peptide" evidence="1">
    <location>
        <begin position="1"/>
        <end position="20"/>
    </location>
</feature>
<feature type="chain" id="PRO_5046560894" evidence="1">
    <location>
        <begin position="21"/>
        <end position="179"/>
    </location>
</feature>
<dbReference type="EMBL" id="WAEL01000005">
    <property type="protein sequence ID" value="NID11463.1"/>
    <property type="molecule type" value="Genomic_DNA"/>
</dbReference>
<organism evidence="3 4">
    <name type="scientific">Fibrivirga algicola</name>
    <dbReference type="NCBI Taxonomy" id="2950420"/>
    <lineage>
        <taxon>Bacteria</taxon>
        <taxon>Pseudomonadati</taxon>
        <taxon>Bacteroidota</taxon>
        <taxon>Cytophagia</taxon>
        <taxon>Cytophagales</taxon>
        <taxon>Spirosomataceae</taxon>
        <taxon>Fibrivirga</taxon>
    </lineage>
</organism>
<feature type="domain" description="DUF2059" evidence="2">
    <location>
        <begin position="104"/>
        <end position="157"/>
    </location>
</feature>
<dbReference type="InterPro" id="IPR018637">
    <property type="entry name" value="DUF2059"/>
</dbReference>
<accession>A0ABX0QLF3</accession>
<keyword evidence="1" id="KW-0732">Signal</keyword>
<dbReference type="Pfam" id="PF09832">
    <property type="entry name" value="DUF2059"/>
    <property type="match status" value="1"/>
</dbReference>
<protein>
    <submittedName>
        <fullName evidence="3">DUF2059 domain-containing protein</fullName>
    </submittedName>
</protein>
<name>A0ABX0QLF3_9BACT</name>
<evidence type="ECO:0000313" key="3">
    <source>
        <dbReference type="EMBL" id="NID11463.1"/>
    </source>
</evidence>
<comment type="caution">
    <text evidence="3">The sequence shown here is derived from an EMBL/GenBank/DDBJ whole genome shotgun (WGS) entry which is preliminary data.</text>
</comment>
<reference evidence="4" key="1">
    <citation type="submission" date="2019-09" db="EMBL/GenBank/DDBJ databases">
        <authorList>
            <person name="Jung D.-H."/>
        </authorList>
    </citation>
    <scope>NUCLEOTIDE SEQUENCE [LARGE SCALE GENOMIC DNA]</scope>
    <source>
        <strain evidence="4">JA-25</strain>
    </source>
</reference>
<evidence type="ECO:0000259" key="2">
    <source>
        <dbReference type="Pfam" id="PF09832"/>
    </source>
</evidence>
<proteinExistence type="predicted"/>
<evidence type="ECO:0000313" key="4">
    <source>
        <dbReference type="Proteomes" id="UP000606008"/>
    </source>
</evidence>
<dbReference type="RefSeq" id="WP_166692474.1">
    <property type="nucleotide sequence ID" value="NZ_WAEL01000005.1"/>
</dbReference>
<gene>
    <name evidence="3" type="ORF">F7231_14910</name>
</gene>
<evidence type="ECO:0000256" key="1">
    <source>
        <dbReference type="SAM" id="SignalP"/>
    </source>
</evidence>
<sequence length="179" mass="20721">MKSLIFTAFLLLGLSVHTQAQNTEKRARIKYLFSLMKQDSLMFKQRDASLAMMRRAAAMGTEMASHLGMDSLRVPVDSARLKRQDAFITKVMKVSSDNTMKMINEDLVDIYDRYFTADEIEAFCTFYQSSVGKKLIDKTPAISQEVMTQAMTKYQPILMNLLKEFIDEERRETEKKFKN</sequence>
<keyword evidence="4" id="KW-1185">Reference proteome</keyword>